<dbReference type="Gene3D" id="3.40.50.2000">
    <property type="entry name" value="Glycogen Phosphorylase B"/>
    <property type="match status" value="2"/>
</dbReference>
<accession>A0AAV8SYC4</accession>
<dbReference type="PANTHER" id="PTHR48047:SF61">
    <property type="entry name" value="OS04G0273600 PROTEIN"/>
    <property type="match status" value="1"/>
</dbReference>
<evidence type="ECO:0000256" key="1">
    <source>
        <dbReference type="ARBA" id="ARBA00009995"/>
    </source>
</evidence>
<dbReference type="InterPro" id="IPR002213">
    <property type="entry name" value="UDP_glucos_trans"/>
</dbReference>
<dbReference type="FunFam" id="3.40.50.2000:FF:000103">
    <property type="entry name" value="Glycosyltransferase"/>
    <property type="match status" value="1"/>
</dbReference>
<keyword evidence="3" id="KW-0808">Transferase</keyword>
<comment type="similarity">
    <text evidence="1">Belongs to the UDP-glycosyltransferase family.</text>
</comment>
<dbReference type="Pfam" id="PF26168">
    <property type="entry name" value="Glyco_transf_N"/>
    <property type="match status" value="1"/>
</dbReference>
<evidence type="ECO:0000256" key="2">
    <source>
        <dbReference type="ARBA" id="ARBA00022676"/>
    </source>
</evidence>
<dbReference type="InterPro" id="IPR058980">
    <property type="entry name" value="Glyco_transf_N"/>
</dbReference>
<reference evidence="5 6" key="1">
    <citation type="submission" date="2021-09" db="EMBL/GenBank/DDBJ databases">
        <title>Genomic insights and catalytic innovation underlie evolution of tropane alkaloids biosynthesis.</title>
        <authorList>
            <person name="Wang Y.-J."/>
            <person name="Tian T."/>
            <person name="Huang J.-P."/>
            <person name="Huang S.-X."/>
        </authorList>
    </citation>
    <scope>NUCLEOTIDE SEQUENCE [LARGE SCALE GENOMIC DNA]</scope>
    <source>
        <strain evidence="5">KIB-2018</strain>
        <tissue evidence="5">Leaf</tissue>
    </source>
</reference>
<dbReference type="CDD" id="cd03784">
    <property type="entry name" value="GT1_Gtf-like"/>
    <property type="match status" value="1"/>
</dbReference>
<comment type="caution">
    <text evidence="5">The sequence shown here is derived from an EMBL/GenBank/DDBJ whole genome shotgun (WGS) entry which is preliminary data.</text>
</comment>
<evidence type="ECO:0000313" key="5">
    <source>
        <dbReference type="EMBL" id="KAJ8759313.1"/>
    </source>
</evidence>
<evidence type="ECO:0000313" key="6">
    <source>
        <dbReference type="Proteomes" id="UP001159364"/>
    </source>
</evidence>
<dbReference type="SUPFAM" id="SSF53756">
    <property type="entry name" value="UDP-Glycosyltransferase/glycogen phosphorylase"/>
    <property type="match status" value="1"/>
</dbReference>
<dbReference type="Proteomes" id="UP001159364">
    <property type="component" value="Linkage Group LG07"/>
</dbReference>
<gene>
    <name evidence="5" type="ORF">K2173_006833</name>
</gene>
<sequence length="483" mass="54082">MAEAQKNVVMFPFMAQGHMIPFLALALQIEQRYKYTITFVSTPLNITKLKSSVPSSSSIRLVEIPFDSSAHGLPPNTENTDVLPYPLIIRLLQASTTLRPAFKALIEDLIDRQQGRKPLCIIADLFFGWTAPVAKELGVFHVIFSGSGAFGFACYYSIWLALPHRDPENSGCDEFELDDFKEASKIHVTQLPLTISDADGTDSWSVFQHENLPLWMDSDGVLFNSVEEFDQLGLLYFKRKLNLAALTVGPVLLISPEFCYEWLDTKPTNSVLYVSFGSHNTIPSSHMLQLAMALEASGKNFIWVVRPPIGFDINSEFKANEWLPEGFEARIKESRTGLLVHKWAPQVEILAHRSTGAFLSHCGWNSVLESLNNGVPLIGWGMAGEQCFNVKFLAEELGVCVEVARGKTCEVRHEHIKEKIEAVMDDTEKGKEMRRKACNLKEVIKNAMKEEDGFKGSSLRNMDDLFRAASMSISKVKTLVVQT</sequence>
<dbReference type="Pfam" id="PF00201">
    <property type="entry name" value="UDPGT"/>
    <property type="match status" value="1"/>
</dbReference>
<dbReference type="PANTHER" id="PTHR48047">
    <property type="entry name" value="GLYCOSYLTRANSFERASE"/>
    <property type="match status" value="1"/>
</dbReference>
<protein>
    <recommendedName>
        <fullName evidence="4">Glycosyltransferase N-terminal domain-containing protein</fullName>
    </recommendedName>
</protein>
<name>A0AAV8SYC4_9ROSI</name>
<evidence type="ECO:0000259" key="4">
    <source>
        <dbReference type="Pfam" id="PF26168"/>
    </source>
</evidence>
<dbReference type="EMBL" id="JAIWQS010000007">
    <property type="protein sequence ID" value="KAJ8759313.1"/>
    <property type="molecule type" value="Genomic_DNA"/>
</dbReference>
<keyword evidence="6" id="KW-1185">Reference proteome</keyword>
<evidence type="ECO:0000256" key="3">
    <source>
        <dbReference type="ARBA" id="ARBA00022679"/>
    </source>
</evidence>
<proteinExistence type="inferred from homology"/>
<keyword evidence="2" id="KW-0328">Glycosyltransferase</keyword>
<dbReference type="GO" id="GO:0035251">
    <property type="term" value="F:UDP-glucosyltransferase activity"/>
    <property type="evidence" value="ECO:0007669"/>
    <property type="project" value="TreeGrafter"/>
</dbReference>
<dbReference type="FunFam" id="3.40.50.2000:FF:000064">
    <property type="entry name" value="Glycosyltransferase"/>
    <property type="match status" value="1"/>
</dbReference>
<organism evidence="5 6">
    <name type="scientific">Erythroxylum novogranatense</name>
    <dbReference type="NCBI Taxonomy" id="1862640"/>
    <lineage>
        <taxon>Eukaryota</taxon>
        <taxon>Viridiplantae</taxon>
        <taxon>Streptophyta</taxon>
        <taxon>Embryophyta</taxon>
        <taxon>Tracheophyta</taxon>
        <taxon>Spermatophyta</taxon>
        <taxon>Magnoliopsida</taxon>
        <taxon>eudicotyledons</taxon>
        <taxon>Gunneridae</taxon>
        <taxon>Pentapetalae</taxon>
        <taxon>rosids</taxon>
        <taxon>fabids</taxon>
        <taxon>Malpighiales</taxon>
        <taxon>Erythroxylaceae</taxon>
        <taxon>Erythroxylum</taxon>
    </lineage>
</organism>
<dbReference type="AlphaFoldDB" id="A0AAV8SYC4"/>
<feature type="domain" description="Glycosyltransferase N-terminal" evidence="4">
    <location>
        <begin position="7"/>
        <end position="136"/>
    </location>
</feature>